<keyword evidence="1" id="KW-1133">Transmembrane helix</keyword>
<dbReference type="HOGENOM" id="CLU_2505785_0_0_10"/>
<accession>S0F6P6</accession>
<evidence type="ECO:0000313" key="2">
    <source>
        <dbReference type="EMBL" id="EEF76008.1"/>
    </source>
</evidence>
<comment type="caution">
    <text evidence="2">The sequence shown here is derived from an EMBL/GenBank/DDBJ whole genome shotgun (WGS) entry which is preliminary data.</text>
</comment>
<keyword evidence="1" id="KW-0472">Membrane</keyword>
<keyword evidence="1" id="KW-0812">Transmembrane</keyword>
<organism evidence="2 3">
    <name type="scientific">Phocaeicola coprophilus DSM 18228 = JCM 13818</name>
    <dbReference type="NCBI Taxonomy" id="547042"/>
    <lineage>
        <taxon>Bacteria</taxon>
        <taxon>Pseudomonadati</taxon>
        <taxon>Bacteroidota</taxon>
        <taxon>Bacteroidia</taxon>
        <taxon>Bacteroidales</taxon>
        <taxon>Bacteroidaceae</taxon>
        <taxon>Phocaeicola</taxon>
    </lineage>
</organism>
<name>S0F6P6_9BACT</name>
<gene>
    <name evidence="2" type="ORF">BACCOPRO_01502</name>
</gene>
<dbReference type="STRING" id="547042.BACCOPRO_01502"/>
<protein>
    <submittedName>
        <fullName evidence="2">Uncharacterized protein</fullName>
    </submittedName>
</protein>
<dbReference type="AlphaFoldDB" id="S0F6P6"/>
<sequence length="85" mass="9805">MHIYVYDILYFQFPFLLPFLFFGSFRLLKQYEPGFWLIPTDHMGSLPSSAGPGNLYSRTSYNTLVISTFVFSEVTASFWTNARSG</sequence>
<evidence type="ECO:0000256" key="1">
    <source>
        <dbReference type="SAM" id="Phobius"/>
    </source>
</evidence>
<proteinExistence type="predicted"/>
<evidence type="ECO:0000313" key="3">
    <source>
        <dbReference type="Proteomes" id="UP000014073"/>
    </source>
</evidence>
<dbReference type="Proteomes" id="UP000014073">
    <property type="component" value="Unassembled WGS sequence"/>
</dbReference>
<reference evidence="2 3" key="1">
    <citation type="submission" date="2008-12" db="EMBL/GenBank/DDBJ databases">
        <authorList>
            <person name="Fulton L."/>
            <person name="Clifton S."/>
            <person name="Fulton B."/>
            <person name="Xu J."/>
            <person name="Minx P."/>
            <person name="Pepin K.H."/>
            <person name="Johnson M."/>
            <person name="Bhonagiri V."/>
            <person name="Nash W.E."/>
            <person name="Mardis E.R."/>
            <person name="Wilson R.K."/>
        </authorList>
    </citation>
    <scope>NUCLEOTIDE SEQUENCE [LARGE SCALE GENOMIC DNA]</scope>
    <source>
        <strain evidence="2 3">DSM 18228</strain>
    </source>
</reference>
<feature type="transmembrane region" description="Helical" evidence="1">
    <location>
        <begin position="6"/>
        <end position="28"/>
    </location>
</feature>
<dbReference type="EMBL" id="ACBW01000110">
    <property type="protein sequence ID" value="EEF76008.1"/>
    <property type="molecule type" value="Genomic_DNA"/>
</dbReference>
<keyword evidence="3" id="KW-1185">Reference proteome</keyword>